<keyword evidence="3" id="KW-1185">Reference proteome</keyword>
<proteinExistence type="predicted"/>
<feature type="transmembrane region" description="Helical" evidence="1">
    <location>
        <begin position="76"/>
        <end position="97"/>
    </location>
</feature>
<dbReference type="STRING" id="388950.GCA_001611675_02509"/>
<accession>A0A1I7J795</accession>
<keyword evidence="1" id="KW-1133">Transmembrane helix</keyword>
<feature type="transmembrane region" description="Helical" evidence="1">
    <location>
        <begin position="12"/>
        <end position="32"/>
    </location>
</feature>
<protein>
    <submittedName>
        <fullName evidence="2">Uncharacterized protein</fullName>
    </submittedName>
</protein>
<dbReference type="Proteomes" id="UP000182491">
    <property type="component" value="Unassembled WGS sequence"/>
</dbReference>
<organism evidence="2 3">
    <name type="scientific">Pontibacter akesuensis</name>
    <dbReference type="NCBI Taxonomy" id="388950"/>
    <lineage>
        <taxon>Bacteria</taxon>
        <taxon>Pseudomonadati</taxon>
        <taxon>Bacteroidota</taxon>
        <taxon>Cytophagia</taxon>
        <taxon>Cytophagales</taxon>
        <taxon>Hymenobacteraceae</taxon>
        <taxon>Pontibacter</taxon>
    </lineage>
</organism>
<dbReference type="RefSeq" id="WP_068838429.1">
    <property type="nucleotide sequence ID" value="NZ_BMXC01000003.1"/>
</dbReference>
<gene>
    <name evidence="2" type="ORF">SAMN04487941_2556</name>
</gene>
<keyword evidence="1" id="KW-0472">Membrane</keyword>
<dbReference type="EMBL" id="FPCA01000003">
    <property type="protein sequence ID" value="SFU81014.1"/>
    <property type="molecule type" value="Genomic_DNA"/>
</dbReference>
<evidence type="ECO:0000256" key="1">
    <source>
        <dbReference type="SAM" id="Phobius"/>
    </source>
</evidence>
<feature type="transmembrane region" description="Helical" evidence="1">
    <location>
        <begin position="38"/>
        <end position="55"/>
    </location>
</feature>
<dbReference type="OrthoDB" id="10007936at2"/>
<name>A0A1I7J795_9BACT</name>
<reference evidence="3" key="1">
    <citation type="submission" date="2016-10" db="EMBL/GenBank/DDBJ databases">
        <authorList>
            <person name="Varghese N."/>
        </authorList>
    </citation>
    <scope>NUCLEOTIDE SEQUENCE [LARGE SCALE GENOMIC DNA]</scope>
    <source>
        <strain evidence="3">DSM 18820</strain>
    </source>
</reference>
<sequence>MKQLTAPTILPHLLMQTVLVFLTTGGAILAILTELPGLVLLGVFLLFQLGTHLAIRGVESLLPAGQERWLQVLQQLVASLFVVMLLAILAVILWLVFEYSIWHLSGNSGGYTLSLAHVVVSVVPQVVDVLLLGEALRLVWIWWQSRLQNSRSLTTSD</sequence>
<keyword evidence="1" id="KW-0812">Transmembrane</keyword>
<evidence type="ECO:0000313" key="3">
    <source>
        <dbReference type="Proteomes" id="UP000182491"/>
    </source>
</evidence>
<dbReference type="AlphaFoldDB" id="A0A1I7J795"/>
<evidence type="ECO:0000313" key="2">
    <source>
        <dbReference type="EMBL" id="SFU81014.1"/>
    </source>
</evidence>